<evidence type="ECO:0000259" key="3">
    <source>
        <dbReference type="Pfam" id="PF00149"/>
    </source>
</evidence>
<dbReference type="PANTHER" id="PTHR11575:SF23">
    <property type="entry name" value="5-NUCLEOTIDASE FAMILY PROTEIN"/>
    <property type="match status" value="1"/>
</dbReference>
<dbReference type="Proteomes" id="UP001589836">
    <property type="component" value="Unassembled WGS sequence"/>
</dbReference>
<accession>A0ABV6LN83</accession>
<dbReference type="Pfam" id="PF00149">
    <property type="entry name" value="Metallophos"/>
    <property type="match status" value="1"/>
</dbReference>
<keyword evidence="2" id="KW-0547">Nucleotide-binding</keyword>
<dbReference type="InterPro" id="IPR006179">
    <property type="entry name" value="5_nucleotidase/apyrase"/>
</dbReference>
<comment type="similarity">
    <text evidence="2">Belongs to the 5'-nucleotidase family.</text>
</comment>
<dbReference type="RefSeq" id="WP_377347192.1">
    <property type="nucleotide sequence ID" value="NZ_JBHLTP010000008.1"/>
</dbReference>
<comment type="caution">
    <text evidence="5">The sequence shown here is derived from an EMBL/GenBank/DDBJ whole genome shotgun (WGS) entry which is preliminary data.</text>
</comment>
<dbReference type="EMBL" id="JBHLTP010000008">
    <property type="protein sequence ID" value="MFC0523856.1"/>
    <property type="molecule type" value="Genomic_DNA"/>
</dbReference>
<evidence type="ECO:0000259" key="4">
    <source>
        <dbReference type="Pfam" id="PF02872"/>
    </source>
</evidence>
<dbReference type="Gene3D" id="3.90.780.10">
    <property type="entry name" value="5'-Nucleotidase, C-terminal domain"/>
    <property type="match status" value="1"/>
</dbReference>
<dbReference type="PANTHER" id="PTHR11575">
    <property type="entry name" value="5'-NUCLEOTIDASE-RELATED"/>
    <property type="match status" value="1"/>
</dbReference>
<dbReference type="InterPro" id="IPR008334">
    <property type="entry name" value="5'-Nucleotdase_C"/>
</dbReference>
<gene>
    <name evidence="5" type="ORF">ACFFGV_09835</name>
</gene>
<dbReference type="PIRSF" id="PIRSF036361">
    <property type="entry name" value="YunD"/>
    <property type="match status" value="1"/>
</dbReference>
<protein>
    <submittedName>
        <fullName evidence="5">Bifunctional metallophosphatase/5'-nucleotidase</fullName>
    </submittedName>
</protein>
<evidence type="ECO:0000313" key="6">
    <source>
        <dbReference type="Proteomes" id="UP001589836"/>
    </source>
</evidence>
<dbReference type="PRINTS" id="PR01607">
    <property type="entry name" value="APYRASEFAMLY"/>
</dbReference>
<evidence type="ECO:0000256" key="1">
    <source>
        <dbReference type="ARBA" id="ARBA00022729"/>
    </source>
</evidence>
<dbReference type="InterPro" id="IPR036907">
    <property type="entry name" value="5'-Nucleotdase_C_sf"/>
</dbReference>
<organism evidence="5 6">
    <name type="scientific">Pontibacillus salicampi</name>
    <dbReference type="NCBI Taxonomy" id="1449801"/>
    <lineage>
        <taxon>Bacteria</taxon>
        <taxon>Bacillati</taxon>
        <taxon>Bacillota</taxon>
        <taxon>Bacilli</taxon>
        <taxon>Bacillales</taxon>
        <taxon>Bacillaceae</taxon>
        <taxon>Pontibacillus</taxon>
    </lineage>
</organism>
<keyword evidence="6" id="KW-1185">Reference proteome</keyword>
<dbReference type="InterPro" id="IPR004843">
    <property type="entry name" value="Calcineurin-like_PHP"/>
</dbReference>
<dbReference type="Pfam" id="PF02872">
    <property type="entry name" value="5_nucleotid_C"/>
    <property type="match status" value="1"/>
</dbReference>
<keyword evidence="1" id="KW-0732">Signal</keyword>
<proteinExistence type="inferred from homology"/>
<feature type="domain" description="5'-Nucleotidase C-terminal" evidence="4">
    <location>
        <begin position="291"/>
        <end position="427"/>
    </location>
</feature>
<dbReference type="Gene3D" id="3.60.21.10">
    <property type="match status" value="1"/>
</dbReference>
<evidence type="ECO:0000256" key="2">
    <source>
        <dbReference type="RuleBase" id="RU362119"/>
    </source>
</evidence>
<dbReference type="CDD" id="cd00845">
    <property type="entry name" value="MPP_UshA_N_like"/>
    <property type="match status" value="1"/>
</dbReference>
<evidence type="ECO:0000313" key="5">
    <source>
        <dbReference type="EMBL" id="MFC0523856.1"/>
    </source>
</evidence>
<dbReference type="SUPFAM" id="SSF55816">
    <property type="entry name" value="5'-nucleotidase (syn. UDP-sugar hydrolase), C-terminal domain"/>
    <property type="match status" value="1"/>
</dbReference>
<sequence length="463" mass="52821">MDEKIFLYYTNDLHSHFENWPKIVGHWKKRRKHHQERGETMFLIDIGDHVDRFHPIAEALHGKANVQLLNNAQYDVATIGNNEGITLTHEDLYSLYEEADFDLVVANLNNQNGPNPKWLRSYSIQTTNQGTRVGMIGLTAPFQAFYGLLGWDISSPFDELDRLLEDLQGKTDIIVLLSHLGINDDQEIARRYPGIDVIIGGHTHHLFRDGEWVENTLLTAAGKHGVYIGEVILDWDVTAEQLNKKQAYAYEITDKAEDEETTKQLEQYLEEANSILNQPVTHLTAPLPVHWFQETIIMKELVETLRTWTEADCAMLNAGVLLEGFHQGAVTRGDIHSICPHPMNPCKVSLKGDELLEVIRQAHTKRFMELKLKGFGFRGEILGRMVYAGLEVSVARDDEGNEFVRKVLLQGEPVDFDKTYYVATADTFTFGKILPEIANSRDKTYYMPELLRDLLADTLMRIS</sequence>
<keyword evidence="2" id="KW-0378">Hydrolase</keyword>
<name>A0ABV6LN83_9BACI</name>
<reference evidence="5 6" key="1">
    <citation type="submission" date="2024-09" db="EMBL/GenBank/DDBJ databases">
        <authorList>
            <person name="Sun Q."/>
            <person name="Mori K."/>
        </authorList>
    </citation>
    <scope>NUCLEOTIDE SEQUENCE [LARGE SCALE GENOMIC DNA]</scope>
    <source>
        <strain evidence="5 6">NCAIM B.02529</strain>
    </source>
</reference>
<dbReference type="InterPro" id="IPR029052">
    <property type="entry name" value="Metallo-depent_PP-like"/>
</dbReference>
<feature type="domain" description="Calcineurin-like phosphoesterase" evidence="3">
    <location>
        <begin position="10"/>
        <end position="205"/>
    </location>
</feature>
<dbReference type="SUPFAM" id="SSF56300">
    <property type="entry name" value="Metallo-dependent phosphatases"/>
    <property type="match status" value="1"/>
</dbReference>
<dbReference type="InterPro" id="IPR011240">
    <property type="entry name" value="Pesterase_YunD"/>
</dbReference>